<evidence type="ECO:0000313" key="5">
    <source>
        <dbReference type="Proteomes" id="UP000293172"/>
    </source>
</evidence>
<keyword evidence="4" id="KW-1185">Reference proteome</keyword>
<evidence type="ECO:0000313" key="2">
    <source>
        <dbReference type="EMBL" id="TBU92884.1"/>
    </source>
</evidence>
<accession>A0A4Q9R1S0</accession>
<comment type="caution">
    <text evidence="2">The sequence shown here is derived from an EMBL/GenBank/DDBJ whole genome shotgun (WGS) entry which is preliminary data.</text>
</comment>
<organism evidence="2 5">
    <name type="scientific">Phytopseudomonas dryadis</name>
    <dbReference type="NCBI Taxonomy" id="2487520"/>
    <lineage>
        <taxon>Bacteria</taxon>
        <taxon>Pseudomonadati</taxon>
        <taxon>Pseudomonadota</taxon>
        <taxon>Gammaproteobacteria</taxon>
        <taxon>Pseudomonadales</taxon>
        <taxon>Pseudomonadaceae</taxon>
        <taxon>Phytopseudomonas</taxon>
    </lineage>
</organism>
<evidence type="ECO:0000256" key="1">
    <source>
        <dbReference type="SAM" id="Phobius"/>
    </source>
</evidence>
<dbReference type="RefSeq" id="WP_131175705.1">
    <property type="nucleotide sequence ID" value="NZ_QJUL01000013.1"/>
</dbReference>
<evidence type="ECO:0000313" key="4">
    <source>
        <dbReference type="Proteomes" id="UP000291334"/>
    </source>
</evidence>
<dbReference type="OrthoDB" id="6981543at2"/>
<keyword evidence="1" id="KW-1133">Transmembrane helix</keyword>
<dbReference type="EMBL" id="QJUL01000013">
    <property type="protein sequence ID" value="TBU92884.1"/>
    <property type="molecule type" value="Genomic_DNA"/>
</dbReference>
<evidence type="ECO:0000313" key="3">
    <source>
        <dbReference type="EMBL" id="TBV04628.1"/>
    </source>
</evidence>
<name>A0A4Q9R1S0_9GAMM</name>
<reference evidence="4 5" key="1">
    <citation type="submission" date="2018-06" db="EMBL/GenBank/DDBJ databases">
        <title>Three novel Pseudomonas species isolated from symptomatic oak.</title>
        <authorList>
            <person name="Bueno-Gonzalez V."/>
            <person name="Brady C."/>
        </authorList>
    </citation>
    <scope>NUCLEOTIDE SEQUENCE [LARGE SCALE GENOMIC DNA]</scope>
    <source>
        <strain evidence="3 4">P26B</strain>
        <strain evidence="2 5">P6B</strain>
    </source>
</reference>
<dbReference type="EMBL" id="QJUM01000015">
    <property type="protein sequence ID" value="TBV04628.1"/>
    <property type="molecule type" value="Genomic_DNA"/>
</dbReference>
<dbReference type="Proteomes" id="UP000291334">
    <property type="component" value="Unassembled WGS sequence"/>
</dbReference>
<feature type="transmembrane region" description="Helical" evidence="1">
    <location>
        <begin position="75"/>
        <end position="98"/>
    </location>
</feature>
<keyword evidence="1" id="KW-0812">Transmembrane</keyword>
<keyword evidence="1" id="KW-0472">Membrane</keyword>
<protein>
    <submittedName>
        <fullName evidence="2">Uncharacterized protein</fullName>
    </submittedName>
</protein>
<sequence length="100" mass="10904">MRACLQFSACFALGLCLAAVLLIGLMFVGRFDWIDLLLLSGKPFAQLSLLLLPGSFWDGLTGVGDAAANHAVQSFLQLCVALAQIALLLALGFFRLWYRR</sequence>
<dbReference type="AlphaFoldDB" id="A0A4Q9R1S0"/>
<proteinExistence type="predicted"/>
<gene>
    <name evidence="3" type="ORF">DNK34_13845</name>
    <name evidence="2" type="ORF">DNK44_10935</name>
</gene>
<dbReference type="Proteomes" id="UP000293172">
    <property type="component" value="Unassembled WGS sequence"/>
</dbReference>